<sequence>MPFDTESRISATDVKLFNSLSRREDGESSLRELEKLIGAELGPSGSPLGDDPGPSSPMGSLDASPMSSPAAKEPDSKSPESPSSEANADSPRRWQDTFGDTQYNQEDFADVDVEAENKDPRIRREKQEILFQLLKLFPEESKGQWTMQMPLFELKYELKRREEFQIEQEQIVFIKDVLKMIFVGIEYANRRFGPVLELDGWAEFITADMKKFDRCILALYRRYFRRSKMDPLMEFGWLLIGSMVMYHVQCKYLGGAPRPSSNPAADDIAPPPGGAQRFSFQQAKPKGGFNLNSLLNLFARGSGSGS</sequence>
<accession>A0A6C0BPJ7</accession>
<dbReference type="EMBL" id="MN739207">
    <property type="protein sequence ID" value="QHS93529.1"/>
    <property type="molecule type" value="Genomic_DNA"/>
</dbReference>
<evidence type="ECO:0000256" key="1">
    <source>
        <dbReference type="SAM" id="MobiDB-lite"/>
    </source>
</evidence>
<proteinExistence type="predicted"/>
<feature type="compositionally biased region" description="Low complexity" evidence="1">
    <location>
        <begin position="79"/>
        <end position="89"/>
    </location>
</feature>
<feature type="compositionally biased region" description="Basic and acidic residues" evidence="1">
    <location>
        <begin position="21"/>
        <end position="37"/>
    </location>
</feature>
<reference evidence="2" key="1">
    <citation type="journal article" date="2020" name="Nature">
        <title>Giant virus diversity and host interactions through global metagenomics.</title>
        <authorList>
            <person name="Schulz F."/>
            <person name="Roux S."/>
            <person name="Paez-Espino D."/>
            <person name="Jungbluth S."/>
            <person name="Walsh D.A."/>
            <person name="Denef V.J."/>
            <person name="McMahon K.D."/>
            <person name="Konstantinidis K.T."/>
            <person name="Eloe-Fadrosh E.A."/>
            <person name="Kyrpides N.C."/>
            <person name="Woyke T."/>
        </authorList>
    </citation>
    <scope>NUCLEOTIDE SEQUENCE</scope>
    <source>
        <strain evidence="2">GVMAG-M-3300018080-19</strain>
    </source>
</reference>
<organism evidence="2">
    <name type="scientific">viral metagenome</name>
    <dbReference type="NCBI Taxonomy" id="1070528"/>
    <lineage>
        <taxon>unclassified sequences</taxon>
        <taxon>metagenomes</taxon>
        <taxon>organismal metagenomes</taxon>
    </lineage>
</organism>
<feature type="region of interest" description="Disordered" evidence="1">
    <location>
        <begin position="20"/>
        <end position="98"/>
    </location>
</feature>
<protein>
    <submittedName>
        <fullName evidence="2">Uncharacterized protein</fullName>
    </submittedName>
</protein>
<dbReference type="InterPro" id="IPR043910">
    <property type="entry name" value="DUF5767"/>
</dbReference>
<evidence type="ECO:0000313" key="2">
    <source>
        <dbReference type="EMBL" id="QHS93529.1"/>
    </source>
</evidence>
<dbReference type="Pfam" id="PF19071">
    <property type="entry name" value="DUF5767"/>
    <property type="match status" value="1"/>
</dbReference>
<feature type="compositionally biased region" description="Low complexity" evidence="1">
    <location>
        <begin position="41"/>
        <end position="62"/>
    </location>
</feature>
<name>A0A6C0BPJ7_9ZZZZ</name>
<dbReference type="AlphaFoldDB" id="A0A6C0BPJ7"/>